<keyword evidence="3" id="KW-1015">Disulfide bond</keyword>
<gene>
    <name evidence="6" type="ORF">HELGO_WM51488</name>
</gene>
<accession>A0A6S6THJ3</accession>
<dbReference type="AlphaFoldDB" id="A0A6S6THJ3"/>
<dbReference type="GO" id="GO:0008800">
    <property type="term" value="F:beta-lactamase activity"/>
    <property type="evidence" value="ECO:0007669"/>
    <property type="project" value="UniProtKB-EC"/>
</dbReference>
<dbReference type="SUPFAM" id="SSF81901">
    <property type="entry name" value="HCP-like"/>
    <property type="match status" value="1"/>
</dbReference>
<dbReference type="SMART" id="SM00671">
    <property type="entry name" value="SEL1"/>
    <property type="match status" value="1"/>
</dbReference>
<dbReference type="EMBL" id="CACVAZ010000153">
    <property type="protein sequence ID" value="CAA6822531.1"/>
    <property type="molecule type" value="Genomic_DNA"/>
</dbReference>
<feature type="chain" id="PRO_5027922610" description="beta-lactamase" evidence="5">
    <location>
        <begin position="20"/>
        <end position="99"/>
    </location>
</feature>
<evidence type="ECO:0000256" key="3">
    <source>
        <dbReference type="ARBA" id="ARBA00023157"/>
    </source>
</evidence>
<name>A0A6S6THJ3_9BACT</name>
<evidence type="ECO:0000256" key="5">
    <source>
        <dbReference type="SAM" id="SignalP"/>
    </source>
</evidence>
<keyword evidence="4" id="KW-0046">Antibiotic resistance</keyword>
<dbReference type="InterPro" id="IPR011990">
    <property type="entry name" value="TPR-like_helical_dom_sf"/>
</dbReference>
<sequence length="99" mass="11022">MKKIILGLLVFVSVSLLSAKTTIVNDINMTKSIEKKEDNQTKKVLKLREQCEEKNATACFKAGVYTFKGEGVKADSNKSFEFFHKACDLNASNVCTRLA</sequence>
<comment type="catalytic activity">
    <reaction evidence="1">
        <text>a beta-lactam + H2O = a substituted beta-amino acid</text>
        <dbReference type="Rhea" id="RHEA:20401"/>
        <dbReference type="ChEBI" id="CHEBI:15377"/>
        <dbReference type="ChEBI" id="CHEBI:35627"/>
        <dbReference type="ChEBI" id="CHEBI:140347"/>
        <dbReference type="EC" id="3.5.2.6"/>
    </reaction>
</comment>
<evidence type="ECO:0000256" key="4">
    <source>
        <dbReference type="ARBA" id="ARBA00023251"/>
    </source>
</evidence>
<feature type="signal peptide" evidence="5">
    <location>
        <begin position="1"/>
        <end position="19"/>
    </location>
</feature>
<evidence type="ECO:0000313" key="6">
    <source>
        <dbReference type="EMBL" id="CAA6822531.1"/>
    </source>
</evidence>
<dbReference type="EC" id="3.5.2.6" evidence="2"/>
<dbReference type="InterPro" id="IPR006597">
    <property type="entry name" value="Sel1-like"/>
</dbReference>
<feature type="non-terminal residue" evidence="6">
    <location>
        <position position="99"/>
    </location>
</feature>
<protein>
    <recommendedName>
        <fullName evidence="2">beta-lactamase</fullName>
        <ecNumber evidence="2">3.5.2.6</ecNumber>
    </recommendedName>
</protein>
<reference evidence="6" key="1">
    <citation type="submission" date="2020-01" db="EMBL/GenBank/DDBJ databases">
        <authorList>
            <person name="Meier V. D."/>
            <person name="Meier V D."/>
        </authorList>
    </citation>
    <scope>NUCLEOTIDE SEQUENCE</scope>
    <source>
        <strain evidence="6">HLG_WM_MAG_02</strain>
    </source>
</reference>
<evidence type="ECO:0000256" key="2">
    <source>
        <dbReference type="ARBA" id="ARBA00012865"/>
    </source>
</evidence>
<dbReference type="Gene3D" id="1.25.40.10">
    <property type="entry name" value="Tetratricopeptide repeat domain"/>
    <property type="match status" value="1"/>
</dbReference>
<dbReference type="GO" id="GO:0046677">
    <property type="term" value="P:response to antibiotic"/>
    <property type="evidence" value="ECO:0007669"/>
    <property type="project" value="UniProtKB-KW"/>
</dbReference>
<organism evidence="6">
    <name type="scientific">uncultured Sulfurovum sp</name>
    <dbReference type="NCBI Taxonomy" id="269237"/>
    <lineage>
        <taxon>Bacteria</taxon>
        <taxon>Pseudomonadati</taxon>
        <taxon>Campylobacterota</taxon>
        <taxon>Epsilonproteobacteria</taxon>
        <taxon>Campylobacterales</taxon>
        <taxon>Sulfurovaceae</taxon>
        <taxon>Sulfurovum</taxon>
        <taxon>environmental samples</taxon>
    </lineage>
</organism>
<proteinExistence type="predicted"/>
<keyword evidence="5" id="KW-0732">Signal</keyword>
<evidence type="ECO:0000256" key="1">
    <source>
        <dbReference type="ARBA" id="ARBA00001526"/>
    </source>
</evidence>